<keyword evidence="3" id="KW-1015">Disulfide bond</keyword>
<evidence type="ECO:0000256" key="5">
    <source>
        <dbReference type="SAM" id="SignalP"/>
    </source>
</evidence>
<keyword evidence="2" id="KW-0201">Cytochrome c-type biogenesis</keyword>
<dbReference type="InterPro" id="IPR036249">
    <property type="entry name" value="Thioredoxin-like_sf"/>
</dbReference>
<evidence type="ECO:0000256" key="2">
    <source>
        <dbReference type="ARBA" id="ARBA00022748"/>
    </source>
</evidence>
<dbReference type="Gene3D" id="3.40.30.10">
    <property type="entry name" value="Glutaredoxin"/>
    <property type="match status" value="1"/>
</dbReference>
<dbReference type="GO" id="GO:0016491">
    <property type="term" value="F:oxidoreductase activity"/>
    <property type="evidence" value="ECO:0007669"/>
    <property type="project" value="InterPro"/>
</dbReference>
<dbReference type="InterPro" id="IPR050553">
    <property type="entry name" value="Thioredoxin_ResA/DsbE_sf"/>
</dbReference>
<dbReference type="EMBL" id="SBIW01000003">
    <property type="protein sequence ID" value="RWY54091.1"/>
    <property type="molecule type" value="Genomic_DNA"/>
</dbReference>
<dbReference type="PROSITE" id="PS51352">
    <property type="entry name" value="THIOREDOXIN_2"/>
    <property type="match status" value="1"/>
</dbReference>
<reference evidence="7 8" key="1">
    <citation type="submission" date="2019-01" db="EMBL/GenBank/DDBJ databases">
        <title>Mucilaginibacter antarcticum sp. nov., isolated from antarctic soil.</title>
        <authorList>
            <person name="Yan Y.-Q."/>
            <person name="Du Z.-J."/>
        </authorList>
    </citation>
    <scope>NUCLEOTIDE SEQUENCE [LARGE SCALE GENOMIC DNA]</scope>
    <source>
        <strain evidence="7 8">F01003</strain>
    </source>
</reference>
<evidence type="ECO:0000256" key="1">
    <source>
        <dbReference type="ARBA" id="ARBA00004196"/>
    </source>
</evidence>
<organism evidence="7 8">
    <name type="scientific">Mucilaginibacter gilvus</name>
    <dbReference type="NCBI Taxonomy" id="2305909"/>
    <lineage>
        <taxon>Bacteria</taxon>
        <taxon>Pseudomonadati</taxon>
        <taxon>Bacteroidota</taxon>
        <taxon>Sphingobacteriia</taxon>
        <taxon>Sphingobacteriales</taxon>
        <taxon>Sphingobacteriaceae</taxon>
        <taxon>Mucilaginibacter</taxon>
    </lineage>
</organism>
<gene>
    <name evidence="7" type="ORF">EPL05_08590</name>
</gene>
<proteinExistence type="predicted"/>
<comment type="caution">
    <text evidence="7">The sequence shown here is derived from an EMBL/GenBank/DDBJ whole genome shotgun (WGS) entry which is preliminary data.</text>
</comment>
<evidence type="ECO:0000313" key="8">
    <source>
        <dbReference type="Proteomes" id="UP000286701"/>
    </source>
</evidence>
<dbReference type="AlphaFoldDB" id="A0A3S3YZV5"/>
<dbReference type="InterPro" id="IPR000866">
    <property type="entry name" value="AhpC/TSA"/>
</dbReference>
<dbReference type="PANTHER" id="PTHR42852">
    <property type="entry name" value="THIOL:DISULFIDE INTERCHANGE PROTEIN DSBE"/>
    <property type="match status" value="1"/>
</dbReference>
<dbReference type="Proteomes" id="UP000286701">
    <property type="component" value="Unassembled WGS sequence"/>
</dbReference>
<dbReference type="GO" id="GO:0016209">
    <property type="term" value="F:antioxidant activity"/>
    <property type="evidence" value="ECO:0007669"/>
    <property type="project" value="InterPro"/>
</dbReference>
<feature type="signal peptide" evidence="5">
    <location>
        <begin position="1"/>
        <end position="24"/>
    </location>
</feature>
<dbReference type="GO" id="GO:0030313">
    <property type="term" value="C:cell envelope"/>
    <property type="evidence" value="ECO:0007669"/>
    <property type="project" value="UniProtKB-SubCell"/>
</dbReference>
<keyword evidence="5" id="KW-0732">Signal</keyword>
<dbReference type="OrthoDB" id="750178at2"/>
<accession>A0A3S3YZV5</accession>
<feature type="chain" id="PRO_5018735034" evidence="5">
    <location>
        <begin position="25"/>
        <end position="191"/>
    </location>
</feature>
<sequence length="191" mass="21470">MCNTMKKWHLIFLLSMMSPAVLCAQASSKNPDKLNGLKNIDKIVELKVGDKIYNFEAYDAAGKTHKLSSYTGKYILLDFSSVHCGPCVASADELRMLTKKYKNKLNVITFSADKKGEWLKGIKDEKVTWVSLNDGTGLRGKTMLKYRAPSFPGFYIISPQGVIVETWVGYEKLTTGTGYLEKHLIKYLKKA</sequence>
<protein>
    <submittedName>
        <fullName evidence="7">TlpA family protein disulfide reductase</fullName>
    </submittedName>
</protein>
<name>A0A3S3YZV5_9SPHI</name>
<keyword evidence="4" id="KW-0676">Redox-active center</keyword>
<evidence type="ECO:0000256" key="4">
    <source>
        <dbReference type="ARBA" id="ARBA00023284"/>
    </source>
</evidence>
<dbReference type="PANTHER" id="PTHR42852:SF6">
    <property type="entry name" value="THIOL:DISULFIDE INTERCHANGE PROTEIN DSBE"/>
    <property type="match status" value="1"/>
</dbReference>
<dbReference type="InterPro" id="IPR013766">
    <property type="entry name" value="Thioredoxin_domain"/>
</dbReference>
<dbReference type="GO" id="GO:0017004">
    <property type="term" value="P:cytochrome complex assembly"/>
    <property type="evidence" value="ECO:0007669"/>
    <property type="project" value="UniProtKB-KW"/>
</dbReference>
<evidence type="ECO:0000313" key="7">
    <source>
        <dbReference type="EMBL" id="RWY54091.1"/>
    </source>
</evidence>
<keyword evidence="8" id="KW-1185">Reference proteome</keyword>
<dbReference type="Pfam" id="PF00578">
    <property type="entry name" value="AhpC-TSA"/>
    <property type="match status" value="1"/>
</dbReference>
<dbReference type="CDD" id="cd02966">
    <property type="entry name" value="TlpA_like_family"/>
    <property type="match status" value="1"/>
</dbReference>
<comment type="subcellular location">
    <subcellularLocation>
        <location evidence="1">Cell envelope</location>
    </subcellularLocation>
</comment>
<dbReference type="SUPFAM" id="SSF52833">
    <property type="entry name" value="Thioredoxin-like"/>
    <property type="match status" value="1"/>
</dbReference>
<evidence type="ECO:0000256" key="3">
    <source>
        <dbReference type="ARBA" id="ARBA00023157"/>
    </source>
</evidence>
<feature type="domain" description="Thioredoxin" evidence="6">
    <location>
        <begin position="46"/>
        <end position="190"/>
    </location>
</feature>
<evidence type="ECO:0000259" key="6">
    <source>
        <dbReference type="PROSITE" id="PS51352"/>
    </source>
</evidence>